<dbReference type="InterPro" id="IPR038144">
    <property type="entry name" value="IPI"/>
</dbReference>
<proteinExistence type="predicted"/>
<evidence type="ECO:0000259" key="1">
    <source>
        <dbReference type="Pfam" id="PF12690"/>
    </source>
</evidence>
<dbReference type="STRING" id="553466.SAMN04487950_2550"/>
<reference evidence="3" key="1">
    <citation type="submission" date="2016-10" db="EMBL/GenBank/DDBJ databases">
        <authorList>
            <person name="Varghese N."/>
            <person name="Submissions S."/>
        </authorList>
    </citation>
    <scope>NUCLEOTIDE SEQUENCE [LARGE SCALE GENOMIC DNA]</scope>
    <source>
        <strain evidence="3">CGMCC 1.7738</strain>
    </source>
</reference>
<dbReference type="InterPro" id="IPR020481">
    <property type="entry name" value="Intracell_prot_inh_BsuPI"/>
</dbReference>
<accession>A0A1I4F2C6</accession>
<dbReference type="Gene3D" id="2.60.40.2360">
    <property type="entry name" value="Intracellular proteinase inhibitor BsuPI"/>
    <property type="match status" value="1"/>
</dbReference>
<evidence type="ECO:0000313" key="2">
    <source>
        <dbReference type="EMBL" id="SFL11603.1"/>
    </source>
</evidence>
<sequence>MVTATLDADAGEGAVQFTLTVENDGDEPLELSFPDGQRAEFLAQADGETVWRWSDDQMFMQMLGSETIEPGGTATYEGVWEGPKPGTYDCRGEVVAEGHGIAAETTVSV</sequence>
<dbReference type="RefSeq" id="WP_089869817.1">
    <property type="nucleotide sequence ID" value="NZ_FOTC01000002.1"/>
</dbReference>
<dbReference type="Proteomes" id="UP000199607">
    <property type="component" value="Unassembled WGS sequence"/>
</dbReference>
<evidence type="ECO:0000313" key="3">
    <source>
        <dbReference type="Proteomes" id="UP000199607"/>
    </source>
</evidence>
<dbReference type="EMBL" id="FOTC01000002">
    <property type="protein sequence ID" value="SFL11603.1"/>
    <property type="molecule type" value="Genomic_DNA"/>
</dbReference>
<keyword evidence="3" id="KW-1185">Reference proteome</keyword>
<gene>
    <name evidence="2" type="ORF">SAMN04487950_2550</name>
</gene>
<name>A0A1I4F2C6_9EURY</name>
<feature type="domain" description="Intracellular proteinase inhibitor BsuPI" evidence="1">
    <location>
        <begin position="4"/>
        <end position="97"/>
    </location>
</feature>
<dbReference type="AlphaFoldDB" id="A0A1I4F2C6"/>
<protein>
    <submittedName>
        <fullName evidence="2">Intracellular proteinase inhibitor</fullName>
    </submittedName>
</protein>
<organism evidence="2 3">
    <name type="scientific">Halogranum rubrum</name>
    <dbReference type="NCBI Taxonomy" id="553466"/>
    <lineage>
        <taxon>Archaea</taxon>
        <taxon>Methanobacteriati</taxon>
        <taxon>Methanobacteriota</taxon>
        <taxon>Stenosarchaea group</taxon>
        <taxon>Halobacteria</taxon>
        <taxon>Halobacteriales</taxon>
        <taxon>Haloferacaceae</taxon>
    </lineage>
</organism>
<dbReference type="Pfam" id="PF12690">
    <property type="entry name" value="BsuPI"/>
    <property type="match status" value="1"/>
</dbReference>